<keyword evidence="3" id="KW-1185">Reference proteome</keyword>
<accession>A0A4C1X0L3</accession>
<name>A0A4C1X0L3_EUMVA</name>
<feature type="compositionally biased region" description="Pro residues" evidence="1">
    <location>
        <begin position="72"/>
        <end position="82"/>
    </location>
</feature>
<proteinExistence type="predicted"/>
<evidence type="ECO:0000256" key="1">
    <source>
        <dbReference type="SAM" id="MobiDB-lite"/>
    </source>
</evidence>
<feature type="region of interest" description="Disordered" evidence="1">
    <location>
        <begin position="45"/>
        <end position="98"/>
    </location>
</feature>
<dbReference type="Proteomes" id="UP000299102">
    <property type="component" value="Unassembled WGS sequence"/>
</dbReference>
<evidence type="ECO:0000313" key="3">
    <source>
        <dbReference type="Proteomes" id="UP000299102"/>
    </source>
</evidence>
<protein>
    <submittedName>
        <fullName evidence="2">Uncharacterized protein</fullName>
    </submittedName>
</protein>
<gene>
    <name evidence="2" type="ORF">EVAR_82923_1</name>
</gene>
<sequence length="130" mass="14211">MYNFLRELYVRHSQVASSAHPRAPTAAGGGGAAVSVAQRRLVPRRTSISNNTPIHNKLHVSGHRKLRDQWRAPPPRAPPARPPRSDLLDPRGASRTVPVRRAALARAEARSATDDKCRPTVPELIAVLIV</sequence>
<comment type="caution">
    <text evidence="2">The sequence shown here is derived from an EMBL/GenBank/DDBJ whole genome shotgun (WGS) entry which is preliminary data.</text>
</comment>
<reference evidence="2 3" key="1">
    <citation type="journal article" date="2019" name="Commun. Biol.">
        <title>The bagworm genome reveals a unique fibroin gene that provides high tensile strength.</title>
        <authorList>
            <person name="Kono N."/>
            <person name="Nakamura H."/>
            <person name="Ohtoshi R."/>
            <person name="Tomita M."/>
            <person name="Numata K."/>
            <person name="Arakawa K."/>
        </authorList>
    </citation>
    <scope>NUCLEOTIDE SEQUENCE [LARGE SCALE GENOMIC DNA]</scope>
</reference>
<dbReference type="AlphaFoldDB" id="A0A4C1X0L3"/>
<evidence type="ECO:0000313" key="2">
    <source>
        <dbReference type="EMBL" id="GBP57211.1"/>
    </source>
</evidence>
<dbReference type="EMBL" id="BGZK01000711">
    <property type="protein sequence ID" value="GBP57211.1"/>
    <property type="molecule type" value="Genomic_DNA"/>
</dbReference>
<feature type="compositionally biased region" description="Basic residues" evidence="1">
    <location>
        <begin position="56"/>
        <end position="66"/>
    </location>
</feature>
<organism evidence="2 3">
    <name type="scientific">Eumeta variegata</name>
    <name type="common">Bagworm moth</name>
    <name type="synonym">Eumeta japonica</name>
    <dbReference type="NCBI Taxonomy" id="151549"/>
    <lineage>
        <taxon>Eukaryota</taxon>
        <taxon>Metazoa</taxon>
        <taxon>Ecdysozoa</taxon>
        <taxon>Arthropoda</taxon>
        <taxon>Hexapoda</taxon>
        <taxon>Insecta</taxon>
        <taxon>Pterygota</taxon>
        <taxon>Neoptera</taxon>
        <taxon>Endopterygota</taxon>
        <taxon>Lepidoptera</taxon>
        <taxon>Glossata</taxon>
        <taxon>Ditrysia</taxon>
        <taxon>Tineoidea</taxon>
        <taxon>Psychidae</taxon>
        <taxon>Oiketicinae</taxon>
        <taxon>Eumeta</taxon>
    </lineage>
</organism>